<dbReference type="InterPro" id="IPR014710">
    <property type="entry name" value="RmlC-like_jellyroll"/>
</dbReference>
<sequence>MTVFMEEYPEFPWAQPWAQHSADVYLKSLGLPVYAIGSLMGNARVAGHQDGGVLSYGQEWIHIITRGVVKETTSHGTMRLWRRGMILGDISRVMLRKPKASDSNSLGAGSHLTFLGNGASISLTARTFATLIEKEPVLALFLAQLTNERSQIVEAVYAASKAAPIVRVARLLDYLAQRTRTSDVGDRMRFTRTGVHPVPDGALTLNGPSQAEIAIALGLGRTTVEKAIASLRADGILNALEPGTRSNRYYEIMDFSHLKSLARSES</sequence>
<evidence type="ECO:0000256" key="3">
    <source>
        <dbReference type="ARBA" id="ARBA00023163"/>
    </source>
</evidence>
<evidence type="ECO:0000256" key="2">
    <source>
        <dbReference type="ARBA" id="ARBA00023125"/>
    </source>
</evidence>
<evidence type="ECO:0000313" key="5">
    <source>
        <dbReference type="Proteomes" id="UP000624183"/>
    </source>
</evidence>
<dbReference type="PRINTS" id="PR00035">
    <property type="entry name" value="HTHGNTR"/>
</dbReference>
<keyword evidence="5" id="KW-1185">Reference proteome</keyword>
<proteinExistence type="predicted"/>
<dbReference type="EMBL" id="BMUW01000002">
    <property type="protein sequence ID" value="GGZ45901.1"/>
    <property type="molecule type" value="Genomic_DNA"/>
</dbReference>
<keyword evidence="2" id="KW-0238">DNA-binding</keyword>
<keyword evidence="3" id="KW-0804">Transcription</keyword>
<dbReference type="Gene3D" id="2.60.120.10">
    <property type="entry name" value="Jelly Rolls"/>
    <property type="match status" value="1"/>
</dbReference>
<name>A0ABQ3BLR3_9ACTN</name>
<reference evidence="5" key="1">
    <citation type="journal article" date="2019" name="Int. J. Syst. Evol. Microbiol.">
        <title>The Global Catalogue of Microorganisms (GCM) 10K type strain sequencing project: providing services to taxonomists for standard genome sequencing and annotation.</title>
        <authorList>
            <consortium name="The Broad Institute Genomics Platform"/>
            <consortium name="The Broad Institute Genome Sequencing Center for Infectious Disease"/>
            <person name="Wu L."/>
            <person name="Ma J."/>
        </authorList>
    </citation>
    <scope>NUCLEOTIDE SEQUENCE [LARGE SCALE GENOMIC DNA]</scope>
    <source>
        <strain evidence="5">JCM 4602</strain>
    </source>
</reference>
<dbReference type="InterPro" id="IPR000524">
    <property type="entry name" value="Tscrpt_reg_HTH_GntR"/>
</dbReference>
<dbReference type="InterPro" id="IPR036390">
    <property type="entry name" value="WH_DNA-bd_sf"/>
</dbReference>
<dbReference type="Proteomes" id="UP000624183">
    <property type="component" value="Unassembled WGS sequence"/>
</dbReference>
<keyword evidence="1" id="KW-0805">Transcription regulation</keyword>
<evidence type="ECO:0000256" key="1">
    <source>
        <dbReference type="ARBA" id="ARBA00023015"/>
    </source>
</evidence>
<comment type="caution">
    <text evidence="4">The sequence shown here is derived from an EMBL/GenBank/DDBJ whole genome shotgun (WGS) entry which is preliminary data.</text>
</comment>
<evidence type="ECO:0000313" key="4">
    <source>
        <dbReference type="EMBL" id="GGZ45901.1"/>
    </source>
</evidence>
<protein>
    <recommendedName>
        <fullName evidence="6">HTH crp-type domain-containing protein</fullName>
    </recommendedName>
</protein>
<dbReference type="SUPFAM" id="SSF46785">
    <property type="entry name" value="Winged helix' DNA-binding domain"/>
    <property type="match status" value="1"/>
</dbReference>
<accession>A0ABQ3BLR3</accession>
<gene>
    <name evidence="4" type="ORF">GCM10010328_20620</name>
</gene>
<evidence type="ECO:0008006" key="6">
    <source>
        <dbReference type="Google" id="ProtNLM"/>
    </source>
</evidence>
<organism evidence="4 5">
    <name type="scientific">Streptomyces rubiginosohelvolus</name>
    <dbReference type="NCBI Taxonomy" id="67362"/>
    <lineage>
        <taxon>Bacteria</taxon>
        <taxon>Bacillati</taxon>
        <taxon>Actinomycetota</taxon>
        <taxon>Actinomycetes</taxon>
        <taxon>Kitasatosporales</taxon>
        <taxon>Streptomycetaceae</taxon>
        <taxon>Streptomyces</taxon>
    </lineage>
</organism>